<evidence type="ECO:0000313" key="1">
    <source>
        <dbReference type="EMBL" id="QWX10201.1"/>
    </source>
</evidence>
<dbReference type="InterPro" id="IPR054440">
    <property type="entry name" value="Gp32-like"/>
</dbReference>
<proteinExistence type="predicted"/>
<organism evidence="1 2">
    <name type="scientific">Vibrio phage vB_VpP_BT-1011</name>
    <dbReference type="NCBI Taxonomy" id="2799672"/>
    <lineage>
        <taxon>Viruses</taxon>
        <taxon>Duplodnaviria</taxon>
        <taxon>Heunggongvirae</taxon>
        <taxon>Uroviricota</taxon>
        <taxon>Caudoviricetes</taxon>
        <taxon>Tieomvirus</taxon>
        <taxon>Tieomvirus BT1011</taxon>
    </lineage>
</organism>
<dbReference type="EMBL" id="MW009675">
    <property type="protein sequence ID" value="QWX10201.1"/>
    <property type="molecule type" value="Genomic_DNA"/>
</dbReference>
<evidence type="ECO:0000313" key="2">
    <source>
        <dbReference type="Proteomes" id="UP000683424"/>
    </source>
</evidence>
<reference evidence="1" key="1">
    <citation type="submission" date="2020-09" db="EMBL/GenBank/DDBJ databases">
        <authorList>
            <person name="Gao C."/>
            <person name="Qiu Z."/>
        </authorList>
    </citation>
    <scope>NUCLEOTIDE SEQUENCE</scope>
</reference>
<keyword evidence="2" id="KW-1185">Reference proteome</keyword>
<dbReference type="Pfam" id="PF22764">
    <property type="entry name" value="E217_Gp32"/>
    <property type="match status" value="1"/>
</dbReference>
<protein>
    <submittedName>
        <fullName evidence="1">Uncharacterized protein</fullName>
    </submittedName>
</protein>
<name>A0A8F2XX26_9CAUD</name>
<dbReference type="Proteomes" id="UP000683424">
    <property type="component" value="Segment"/>
</dbReference>
<sequence length="153" mass="15878">MTDISHAGTVMTMQASVTLANAPTPITYLPDDTDPFQSADITIGDMALGTNGNVITWSQASVVEFTIAVIPKSTSHVALATVFNANVVAPGKLPNNDVITLSRVMPDGSTVVIKNAKMTGGSPLMNMASSGRVSTVTYTFKAPPVAEVIVAQL</sequence>
<gene>
    <name evidence="1" type="ORF">vBVpPBT1011_0002</name>
</gene>
<accession>A0A8F2XX26</accession>